<feature type="domain" description="Arrestin C-terminal-like" evidence="4">
    <location>
        <begin position="289"/>
        <end position="423"/>
    </location>
</feature>
<accession>A0A2J7Q2N0</accession>
<dbReference type="InterPro" id="IPR011021">
    <property type="entry name" value="Arrestin-like_N"/>
</dbReference>
<dbReference type="SMART" id="SM01017">
    <property type="entry name" value="Arrestin_C"/>
    <property type="match status" value="1"/>
</dbReference>
<evidence type="ECO:0000256" key="3">
    <source>
        <dbReference type="SAM" id="MobiDB-lite"/>
    </source>
</evidence>
<dbReference type="InterPro" id="IPR050357">
    <property type="entry name" value="Arrestin_domain-protein"/>
</dbReference>
<dbReference type="AlphaFoldDB" id="A0A2J7Q2N0"/>
<evidence type="ECO:0000259" key="4">
    <source>
        <dbReference type="SMART" id="SM01017"/>
    </source>
</evidence>
<organism evidence="5 6">
    <name type="scientific">Cryptotermes secundus</name>
    <dbReference type="NCBI Taxonomy" id="105785"/>
    <lineage>
        <taxon>Eukaryota</taxon>
        <taxon>Metazoa</taxon>
        <taxon>Ecdysozoa</taxon>
        <taxon>Arthropoda</taxon>
        <taxon>Hexapoda</taxon>
        <taxon>Insecta</taxon>
        <taxon>Pterygota</taxon>
        <taxon>Neoptera</taxon>
        <taxon>Polyneoptera</taxon>
        <taxon>Dictyoptera</taxon>
        <taxon>Blattodea</taxon>
        <taxon>Blattoidea</taxon>
        <taxon>Termitoidae</taxon>
        <taxon>Kalotermitidae</taxon>
        <taxon>Cryptotermitinae</taxon>
        <taxon>Cryptotermes</taxon>
    </lineage>
</organism>
<feature type="region of interest" description="Disordered" evidence="3">
    <location>
        <begin position="143"/>
        <end position="180"/>
    </location>
</feature>
<dbReference type="Pfam" id="PF00339">
    <property type="entry name" value="Arrestin_N"/>
    <property type="match status" value="2"/>
</dbReference>
<proteinExistence type="inferred from homology"/>
<reference evidence="5 6" key="1">
    <citation type="submission" date="2017-12" db="EMBL/GenBank/DDBJ databases">
        <title>Hemimetabolous genomes reveal molecular basis of termite eusociality.</title>
        <authorList>
            <person name="Harrison M.C."/>
            <person name="Jongepier E."/>
            <person name="Robertson H.M."/>
            <person name="Arning N."/>
            <person name="Bitard-Feildel T."/>
            <person name="Chao H."/>
            <person name="Childers C.P."/>
            <person name="Dinh H."/>
            <person name="Doddapaneni H."/>
            <person name="Dugan S."/>
            <person name="Gowin J."/>
            <person name="Greiner C."/>
            <person name="Han Y."/>
            <person name="Hu H."/>
            <person name="Hughes D.S.T."/>
            <person name="Huylmans A.-K."/>
            <person name="Kemena C."/>
            <person name="Kremer L.P.M."/>
            <person name="Lee S.L."/>
            <person name="Lopez-Ezquerra A."/>
            <person name="Mallet L."/>
            <person name="Monroy-Kuhn J.M."/>
            <person name="Moser A."/>
            <person name="Murali S.C."/>
            <person name="Muzny D.M."/>
            <person name="Otani S."/>
            <person name="Piulachs M.-D."/>
            <person name="Poelchau M."/>
            <person name="Qu J."/>
            <person name="Schaub F."/>
            <person name="Wada-Katsumata A."/>
            <person name="Worley K.C."/>
            <person name="Xie Q."/>
            <person name="Ylla G."/>
            <person name="Poulsen M."/>
            <person name="Gibbs R.A."/>
            <person name="Schal C."/>
            <person name="Richards S."/>
            <person name="Belles X."/>
            <person name="Korb J."/>
            <person name="Bornberg-Bauer E."/>
        </authorList>
    </citation>
    <scope>NUCLEOTIDE SEQUENCE [LARGE SCALE GENOMIC DNA]</scope>
    <source>
        <tissue evidence="5">Whole body</tissue>
    </source>
</reference>
<comment type="caution">
    <text evidence="5">The sequence shown here is derived from an EMBL/GenBank/DDBJ whole genome shotgun (WGS) entry which is preliminary data.</text>
</comment>
<dbReference type="STRING" id="105785.A0A2J7Q2N0"/>
<dbReference type="GO" id="GO:0005737">
    <property type="term" value="C:cytoplasm"/>
    <property type="evidence" value="ECO:0007669"/>
    <property type="project" value="TreeGrafter"/>
</dbReference>
<dbReference type="PANTHER" id="PTHR11188:SF176">
    <property type="entry name" value="ARRESTIN DOMAIN-CONTAINING PROTEIN 1"/>
    <property type="match status" value="1"/>
</dbReference>
<dbReference type="InterPro" id="IPR014752">
    <property type="entry name" value="Arrestin-like_C"/>
</dbReference>
<protein>
    <recommendedName>
        <fullName evidence="4">Arrestin C-terminal-like domain-containing protein</fullName>
    </recommendedName>
</protein>
<dbReference type="SUPFAM" id="SSF81296">
    <property type="entry name" value="E set domains"/>
    <property type="match status" value="2"/>
</dbReference>
<dbReference type="Proteomes" id="UP000235965">
    <property type="component" value="Unassembled WGS sequence"/>
</dbReference>
<dbReference type="Gene3D" id="2.60.40.640">
    <property type="match status" value="2"/>
</dbReference>
<dbReference type="Pfam" id="PF02752">
    <property type="entry name" value="Arrestin_C"/>
    <property type="match status" value="1"/>
</dbReference>
<keyword evidence="6" id="KW-1185">Reference proteome</keyword>
<sequence>MINRKILDSSDTGKLRTDLNKLEEWAVLNEMKINPDKNKALFCSRQVPEEIRQFDVVLEEPDHVYFCGEEISGHVKVDLAGCLTVQGIIVRFVGEAYVSVPEQKETSPWNMRHISDLRRNLCNKNKISPSLSDLSGATSSCCGTQAETPDSPVKEGWTKGPRSQVQPLQRRRTKEQSRDATFRSHEKYFDHKMYVFGHKYSSKRERLWAGEHSFPFHYTLPAKLPASFHGRLGYIRYFCEAILERSALPNVQCQTVFSVSNIADVNIDPKADTGVSEQRSTNSCLFCCQKGTIIVSASIKRRAYVPGEDILISADVLNMSNTPVYRSCVKLIQVVTYFSNKGFRSHRDEVVISQVYRGRVACGESDTWDRVPVTVPPLPPTSKLENFCKLMEIEYRLDFIVEIAGETNPLEIQMPLIVGTVPLHREFSNLQPVMTKDYKNHAPPLILQTMDTKYRKLPAVFSGPSVWGPQSVELYYYRQVNRCQEAVSVRNHVPRAVLAPHQRDKVFVPRYICYRKVGGLAPDRGFAHGVPQIVITEHPPCLHHQHLPPTSRRHSAPGHIAVLTPDRVPITPTGTPLKQKLPDIPETK</sequence>
<feature type="region of interest" description="Disordered" evidence="3">
    <location>
        <begin position="565"/>
        <end position="588"/>
    </location>
</feature>
<evidence type="ECO:0000313" key="5">
    <source>
        <dbReference type="EMBL" id="PNF22842.1"/>
    </source>
</evidence>
<gene>
    <name evidence="5" type="ORF">B7P43_G02158</name>
</gene>
<comment type="similarity">
    <text evidence="1">Belongs to the arrestin family.</text>
</comment>
<keyword evidence="2" id="KW-0716">Sensory transduction</keyword>
<dbReference type="GO" id="GO:0015031">
    <property type="term" value="P:protein transport"/>
    <property type="evidence" value="ECO:0007669"/>
    <property type="project" value="TreeGrafter"/>
</dbReference>
<evidence type="ECO:0000256" key="1">
    <source>
        <dbReference type="ARBA" id="ARBA00005298"/>
    </source>
</evidence>
<evidence type="ECO:0000256" key="2">
    <source>
        <dbReference type="ARBA" id="ARBA00022606"/>
    </source>
</evidence>
<dbReference type="InterPro" id="IPR014756">
    <property type="entry name" value="Ig_E-set"/>
</dbReference>
<dbReference type="OrthoDB" id="6608932at2759"/>
<evidence type="ECO:0000313" key="6">
    <source>
        <dbReference type="Proteomes" id="UP000235965"/>
    </source>
</evidence>
<dbReference type="EMBL" id="NEVH01019369">
    <property type="protein sequence ID" value="PNF22842.1"/>
    <property type="molecule type" value="Genomic_DNA"/>
</dbReference>
<dbReference type="PANTHER" id="PTHR11188">
    <property type="entry name" value="ARRESTIN DOMAIN CONTAINING PROTEIN"/>
    <property type="match status" value="1"/>
</dbReference>
<name>A0A2J7Q2N0_9NEOP</name>
<dbReference type="InParanoid" id="A0A2J7Q2N0"/>
<dbReference type="InterPro" id="IPR011022">
    <property type="entry name" value="Arrestin_C-like"/>
</dbReference>